<protein>
    <recommendedName>
        <fullName evidence="1">Azaphilone pigments biosynthesis cluster protein L N-terminal domain-containing protein</fullName>
    </recommendedName>
</protein>
<keyword evidence="3" id="KW-1185">Reference proteome</keyword>
<feature type="domain" description="Azaphilone pigments biosynthesis cluster protein L N-terminal" evidence="1">
    <location>
        <begin position="2"/>
        <end position="147"/>
    </location>
</feature>
<dbReference type="InterPro" id="IPR039327">
    <property type="entry name" value="CON7-like"/>
</dbReference>
<evidence type="ECO:0000313" key="3">
    <source>
        <dbReference type="Proteomes" id="UP001610335"/>
    </source>
</evidence>
<comment type="caution">
    <text evidence="2">The sequence shown here is derived from an EMBL/GenBank/DDBJ whole genome shotgun (WGS) entry which is preliminary data.</text>
</comment>
<accession>A0ABR4HNM4</accession>
<sequence length="230" mass="25389">MAEAIGLATGVIAIAEAGFKLSKTLYDVGSSIAHARTELTDLAGELDNFAAVLMSVGEIVQKGSSGNNGDFQQSEHLVRTTKQVLKRCGVEFEKIRQMVHLPPGGSKSIPSWDRLRWPFHKSKTAKLKVSLEYSKSSLMLMLQTLHLAVGLHALRSLERISEKSETHRGRGGFLMDTQKDALSLIHMKRKDHDYINSTQLIVKNTVSAICNPAGSRTTRLNKCIQGKNHR</sequence>
<dbReference type="PANTHER" id="PTHR36167">
    <property type="entry name" value="C2H2 FINGER DOMAIN TRANSCRIPTION FACTOR (EUROFUNG)-RELATED"/>
    <property type="match status" value="1"/>
</dbReference>
<dbReference type="EMBL" id="JBFXLS010000095">
    <property type="protein sequence ID" value="KAL2817083.1"/>
    <property type="molecule type" value="Genomic_DNA"/>
</dbReference>
<reference evidence="2 3" key="1">
    <citation type="submission" date="2024-07" db="EMBL/GenBank/DDBJ databases">
        <title>Section-level genome sequencing and comparative genomics of Aspergillus sections Usti and Cavernicolus.</title>
        <authorList>
            <consortium name="Lawrence Berkeley National Laboratory"/>
            <person name="Nybo J.L."/>
            <person name="Vesth T.C."/>
            <person name="Theobald S."/>
            <person name="Frisvad J.C."/>
            <person name="Larsen T.O."/>
            <person name="Kjaerboelling I."/>
            <person name="Rothschild-Mancinelli K."/>
            <person name="Lyhne E.K."/>
            <person name="Kogle M.E."/>
            <person name="Barry K."/>
            <person name="Clum A."/>
            <person name="Na H."/>
            <person name="Ledsgaard L."/>
            <person name="Lin J."/>
            <person name="Lipzen A."/>
            <person name="Kuo A."/>
            <person name="Riley R."/>
            <person name="Mondo S."/>
            <person name="LaButti K."/>
            <person name="Haridas S."/>
            <person name="Pangalinan J."/>
            <person name="Salamov A.A."/>
            <person name="Simmons B.A."/>
            <person name="Magnuson J.K."/>
            <person name="Chen J."/>
            <person name="Drula E."/>
            <person name="Henrissat B."/>
            <person name="Wiebenga A."/>
            <person name="Lubbers R.J."/>
            <person name="Gomes A.C."/>
            <person name="Makela M.R."/>
            <person name="Stajich J."/>
            <person name="Grigoriev I.V."/>
            <person name="Mortensen U.H."/>
            <person name="De vries R.P."/>
            <person name="Baker S.E."/>
            <person name="Andersen M.R."/>
        </authorList>
    </citation>
    <scope>NUCLEOTIDE SEQUENCE [LARGE SCALE GENOMIC DNA]</scope>
    <source>
        <strain evidence="2 3">CBS 600.67</strain>
    </source>
</reference>
<name>A0ABR4HNM4_9EURO</name>
<organism evidence="2 3">
    <name type="scientific">Aspergillus cavernicola</name>
    <dbReference type="NCBI Taxonomy" id="176166"/>
    <lineage>
        <taxon>Eukaryota</taxon>
        <taxon>Fungi</taxon>
        <taxon>Dikarya</taxon>
        <taxon>Ascomycota</taxon>
        <taxon>Pezizomycotina</taxon>
        <taxon>Eurotiomycetes</taxon>
        <taxon>Eurotiomycetidae</taxon>
        <taxon>Eurotiales</taxon>
        <taxon>Aspergillaceae</taxon>
        <taxon>Aspergillus</taxon>
        <taxon>Aspergillus subgen. Nidulantes</taxon>
    </lineage>
</organism>
<dbReference type="Proteomes" id="UP001610335">
    <property type="component" value="Unassembled WGS sequence"/>
</dbReference>
<evidence type="ECO:0000313" key="2">
    <source>
        <dbReference type="EMBL" id="KAL2817083.1"/>
    </source>
</evidence>
<evidence type="ECO:0000259" key="1">
    <source>
        <dbReference type="Pfam" id="PF17111"/>
    </source>
</evidence>
<gene>
    <name evidence="2" type="ORF">BDW59DRAFT_135032</name>
</gene>
<dbReference type="InterPro" id="IPR031348">
    <property type="entry name" value="PigL_N"/>
</dbReference>
<dbReference type="PANTHER" id="PTHR36167:SF3">
    <property type="entry name" value="C2H2 FINGER DOMAIN TRANSCRIPTION FACTOR (EUROFUNG)-RELATED"/>
    <property type="match status" value="1"/>
</dbReference>
<proteinExistence type="predicted"/>
<dbReference type="Pfam" id="PF17111">
    <property type="entry name" value="PigL_N"/>
    <property type="match status" value="1"/>
</dbReference>